<dbReference type="EMBL" id="JAOQAZ010000013">
    <property type="protein sequence ID" value="KAJ4260494.1"/>
    <property type="molecule type" value="Genomic_DNA"/>
</dbReference>
<organism evidence="2 3">
    <name type="scientific">Fusarium torreyae</name>
    <dbReference type="NCBI Taxonomy" id="1237075"/>
    <lineage>
        <taxon>Eukaryota</taxon>
        <taxon>Fungi</taxon>
        <taxon>Dikarya</taxon>
        <taxon>Ascomycota</taxon>
        <taxon>Pezizomycotina</taxon>
        <taxon>Sordariomycetes</taxon>
        <taxon>Hypocreomycetidae</taxon>
        <taxon>Hypocreales</taxon>
        <taxon>Nectriaceae</taxon>
        <taxon>Fusarium</taxon>
    </lineage>
</organism>
<feature type="region of interest" description="Disordered" evidence="1">
    <location>
        <begin position="244"/>
        <end position="299"/>
    </location>
</feature>
<evidence type="ECO:0000256" key="1">
    <source>
        <dbReference type="SAM" id="MobiDB-lite"/>
    </source>
</evidence>
<keyword evidence="3" id="KW-1185">Reference proteome</keyword>
<dbReference type="AlphaFoldDB" id="A0A9W8S0X6"/>
<evidence type="ECO:0000313" key="3">
    <source>
        <dbReference type="Proteomes" id="UP001152049"/>
    </source>
</evidence>
<accession>A0A9W8S0X6</accession>
<gene>
    <name evidence="2" type="ORF">NW762_007235</name>
</gene>
<dbReference type="OrthoDB" id="5041951at2759"/>
<protein>
    <submittedName>
        <fullName evidence="2">Uncharacterized protein</fullName>
    </submittedName>
</protein>
<evidence type="ECO:0000313" key="2">
    <source>
        <dbReference type="EMBL" id="KAJ4260494.1"/>
    </source>
</evidence>
<feature type="compositionally biased region" description="Basic and acidic residues" evidence="1">
    <location>
        <begin position="255"/>
        <end position="270"/>
    </location>
</feature>
<name>A0A9W8S0X6_9HYPO</name>
<proteinExistence type="predicted"/>
<dbReference type="Proteomes" id="UP001152049">
    <property type="component" value="Unassembled WGS sequence"/>
</dbReference>
<reference evidence="2" key="1">
    <citation type="submission" date="2022-09" db="EMBL/GenBank/DDBJ databases">
        <title>Fusarium specimens isolated from Avocado Roots.</title>
        <authorList>
            <person name="Stajich J."/>
            <person name="Roper C."/>
            <person name="Heimlech-Rivalta G."/>
        </authorList>
    </citation>
    <scope>NUCLEOTIDE SEQUENCE</scope>
    <source>
        <strain evidence="2">CF00136</strain>
    </source>
</reference>
<sequence length="320" mass="36733">MATVENVQDQSDLVSSQALNRMLKQTHDMVYQTNPDGSKYTSPQCLNGTPTEKITENGAYWKTGWLSLEAFLAQEKHEEDAKREVRELLRIDPSNKAAAAAYKEHSDNVSKHRRIRDIFGSKTAYHPNQLVSKHHLPEEGLCYKELMYRLACKISDLRVLHEKHELAMDPWDFIRWRIVLKIQSFLTFSAQSGRDLVKRIIYNICDDSGPDGSSRRYEDPLLRAAIIRSAGYQNRLASFTTNYNKSKKTGRKGLGTHERTSSVHRSKTEPLKTTIYRSGPAPRVEKRERRASQPSVYQGVNAYIAQKKLREAQENNNSKH</sequence>
<comment type="caution">
    <text evidence="2">The sequence shown here is derived from an EMBL/GenBank/DDBJ whole genome shotgun (WGS) entry which is preliminary data.</text>
</comment>